<dbReference type="GO" id="GO:0005581">
    <property type="term" value="C:collagen trimer"/>
    <property type="evidence" value="ECO:0007669"/>
    <property type="project" value="UniProtKB-KW"/>
</dbReference>
<proteinExistence type="predicted"/>
<reference evidence="4" key="1">
    <citation type="submission" date="2022-01" db="EMBL/GenBank/DDBJ databases">
        <title>Genome Sequence Resource for Two Populations of Ditylenchus destructor, the Migratory Endoparasitic Phytonematode.</title>
        <authorList>
            <person name="Zhang H."/>
            <person name="Lin R."/>
            <person name="Xie B."/>
        </authorList>
    </citation>
    <scope>NUCLEOTIDE SEQUENCE</scope>
    <source>
        <strain evidence="4">BazhouSP</strain>
    </source>
</reference>
<keyword evidence="4" id="KW-0176">Collagen</keyword>
<dbReference type="PANTHER" id="PTHR24637">
    <property type="entry name" value="COLLAGEN"/>
    <property type="match status" value="1"/>
</dbReference>
<keyword evidence="1" id="KW-0677">Repeat</keyword>
<evidence type="ECO:0000256" key="1">
    <source>
        <dbReference type="ARBA" id="ARBA00022737"/>
    </source>
</evidence>
<evidence type="ECO:0000256" key="3">
    <source>
        <dbReference type="SAM" id="Phobius"/>
    </source>
</evidence>
<keyword evidence="3" id="KW-0812">Transmembrane</keyword>
<name>A0AAD4R1A6_9BILA</name>
<sequence>MKKHMQYSLRRDFSNNSMNCVDAEDEEFSRRESAYKAVLIVSLCLAVCSWTCMSSVFPLVYQFMSFSNSQYITVLEFCEDTALTVMEDSALILNEYSKAGLQEQRIRQPVFGNHSTKVRDYRQTILPYNLEHGCNCEAQPGPPGAPGRKGMKGTAGTPGAQGKNARLPCQPLIDLKKYCPEQCPVGSQGVPGPRGSVGDKGKKGSTGVPGKNGVDGKPGLRGPPGPPGIPGTDGEDGDPGQDSIPSPFVPGLPGPVGEVGDQGPPGPRGMPGVDGPQGPPGKRGQSGRNGFPGKQGAPGQIGPMGEPGDDGHQGVCPTYCATDGGVFFVEPPDWMKEQR</sequence>
<accession>A0AAD4R1A6</accession>
<gene>
    <name evidence="4" type="ORF">DdX_14921</name>
</gene>
<protein>
    <submittedName>
        <fullName evidence="4">Collagen triple helix repeat (20 copies) domain-containing protein</fullName>
    </submittedName>
</protein>
<keyword evidence="3" id="KW-0472">Membrane</keyword>
<comment type="caution">
    <text evidence="4">The sequence shown here is derived from an EMBL/GenBank/DDBJ whole genome shotgun (WGS) entry which is preliminary data.</text>
</comment>
<keyword evidence="5" id="KW-1185">Reference proteome</keyword>
<dbReference type="InterPro" id="IPR008160">
    <property type="entry name" value="Collagen"/>
</dbReference>
<feature type="region of interest" description="Disordered" evidence="2">
    <location>
        <begin position="139"/>
        <end position="166"/>
    </location>
</feature>
<keyword evidence="3" id="KW-1133">Transmembrane helix</keyword>
<feature type="region of interest" description="Disordered" evidence="2">
    <location>
        <begin position="186"/>
        <end position="310"/>
    </location>
</feature>
<dbReference type="Proteomes" id="UP001201812">
    <property type="component" value="Unassembled WGS sequence"/>
</dbReference>
<evidence type="ECO:0000256" key="2">
    <source>
        <dbReference type="SAM" id="MobiDB-lite"/>
    </source>
</evidence>
<dbReference type="PANTHER" id="PTHR24637:SF354">
    <property type="entry name" value="COLLAGEN"/>
    <property type="match status" value="1"/>
</dbReference>
<evidence type="ECO:0000313" key="4">
    <source>
        <dbReference type="EMBL" id="KAI1703382.1"/>
    </source>
</evidence>
<feature type="transmembrane region" description="Helical" evidence="3">
    <location>
        <begin position="37"/>
        <end position="61"/>
    </location>
</feature>
<dbReference type="AlphaFoldDB" id="A0AAD4R1A6"/>
<evidence type="ECO:0000313" key="5">
    <source>
        <dbReference type="Proteomes" id="UP001201812"/>
    </source>
</evidence>
<dbReference type="Pfam" id="PF01391">
    <property type="entry name" value="Collagen"/>
    <property type="match status" value="2"/>
</dbReference>
<dbReference type="EMBL" id="JAKKPZ010000083">
    <property type="protein sequence ID" value="KAI1703382.1"/>
    <property type="molecule type" value="Genomic_DNA"/>
</dbReference>
<organism evidence="4 5">
    <name type="scientific">Ditylenchus destructor</name>
    <dbReference type="NCBI Taxonomy" id="166010"/>
    <lineage>
        <taxon>Eukaryota</taxon>
        <taxon>Metazoa</taxon>
        <taxon>Ecdysozoa</taxon>
        <taxon>Nematoda</taxon>
        <taxon>Chromadorea</taxon>
        <taxon>Rhabditida</taxon>
        <taxon>Tylenchina</taxon>
        <taxon>Tylenchomorpha</taxon>
        <taxon>Sphaerularioidea</taxon>
        <taxon>Anguinidae</taxon>
        <taxon>Anguininae</taxon>
        <taxon>Ditylenchus</taxon>
    </lineage>
</organism>